<evidence type="ECO:0000256" key="2">
    <source>
        <dbReference type="ARBA" id="ARBA00022692"/>
    </source>
</evidence>
<dbReference type="Proteomes" id="UP000052978">
    <property type="component" value="Unassembled WGS sequence"/>
</dbReference>
<dbReference type="AlphaFoldDB" id="S7PBT5"/>
<evidence type="ECO:0000256" key="5">
    <source>
        <dbReference type="ARBA" id="ARBA00023136"/>
    </source>
</evidence>
<feature type="domain" description="C2" evidence="6">
    <location>
        <begin position="1"/>
        <end position="90"/>
    </location>
</feature>
<keyword evidence="2" id="KW-0812">Transmembrane</keyword>
<dbReference type="GO" id="GO:0007009">
    <property type="term" value="P:plasma membrane organization"/>
    <property type="evidence" value="ECO:0007669"/>
    <property type="project" value="TreeGrafter"/>
</dbReference>
<dbReference type="GO" id="GO:0016020">
    <property type="term" value="C:membrane"/>
    <property type="evidence" value="ECO:0007669"/>
    <property type="project" value="UniProtKB-SubCell"/>
</dbReference>
<keyword evidence="8" id="KW-1185">Reference proteome</keyword>
<evidence type="ECO:0000256" key="3">
    <source>
        <dbReference type="ARBA" id="ARBA00022737"/>
    </source>
</evidence>
<protein>
    <submittedName>
        <fullName evidence="7">Fer-1-like protein 5</fullName>
    </submittedName>
</protein>
<dbReference type="EMBL" id="KE161758">
    <property type="protein sequence ID" value="EPQ05237.1"/>
    <property type="molecule type" value="Genomic_DNA"/>
</dbReference>
<dbReference type="GO" id="GO:0061025">
    <property type="term" value="P:membrane fusion"/>
    <property type="evidence" value="ECO:0007669"/>
    <property type="project" value="TreeGrafter"/>
</dbReference>
<evidence type="ECO:0000259" key="6">
    <source>
        <dbReference type="PROSITE" id="PS50004"/>
    </source>
</evidence>
<proteinExistence type="predicted"/>
<evidence type="ECO:0000256" key="4">
    <source>
        <dbReference type="ARBA" id="ARBA00022989"/>
    </source>
</evidence>
<evidence type="ECO:0000256" key="1">
    <source>
        <dbReference type="ARBA" id="ARBA00004167"/>
    </source>
</evidence>
<keyword evidence="3" id="KW-0677">Repeat</keyword>
<evidence type="ECO:0000313" key="7">
    <source>
        <dbReference type="EMBL" id="EPQ05237.1"/>
    </source>
</evidence>
<reference evidence="7 8" key="1">
    <citation type="journal article" date="2013" name="Nat. Commun.">
        <title>Genome analysis reveals insights into physiology and longevity of the Brandt's bat Myotis brandtii.</title>
        <authorList>
            <person name="Seim I."/>
            <person name="Fang X."/>
            <person name="Xiong Z."/>
            <person name="Lobanov A.V."/>
            <person name="Huang Z."/>
            <person name="Ma S."/>
            <person name="Feng Y."/>
            <person name="Turanov A.A."/>
            <person name="Zhu Y."/>
            <person name="Lenz T.L."/>
            <person name="Gerashchenko M.V."/>
            <person name="Fan D."/>
            <person name="Hee Yim S."/>
            <person name="Yao X."/>
            <person name="Jordan D."/>
            <person name="Xiong Y."/>
            <person name="Ma Y."/>
            <person name="Lyapunov A.N."/>
            <person name="Chen G."/>
            <person name="Kulakova O.I."/>
            <person name="Sun Y."/>
            <person name="Lee S.G."/>
            <person name="Bronson R.T."/>
            <person name="Moskalev A.A."/>
            <person name="Sunyaev S.R."/>
            <person name="Zhang G."/>
            <person name="Krogh A."/>
            <person name="Wang J."/>
            <person name="Gladyshev V.N."/>
        </authorList>
    </citation>
    <scope>NUCLEOTIDE SEQUENCE [LARGE SCALE GENOMIC DNA]</scope>
</reference>
<sequence length="295" mass="33872">MKQVSSPQLLVECWEEARQTEPIRDFQTNPNFAQSVLFLTLYMPTEEAYALPLVLKVVDNKDFGQQTLVGQANIDSLQPYFCDPWASDYMPPRLPSLTNKQAQGGTGTSRLLRCTIAFSTELSVNKHQDEDEYEVDWWSKLFWATGDGKSLKYKDKDYHTLEVWKPRRETAEVYDCELEAVPAFQGLQDFCQTFKLYQEQPKSDSPVVGEFKGLFRVYPFPENPGAPQPPRQFLVWPHKEDFPQQCLVRVYVVRAINLQPQDYNGLVMSSPNLQCPSSRAPPSPDTFHTCLKPMS</sequence>
<keyword evidence="4" id="KW-1133">Transmembrane helix</keyword>
<keyword evidence="5" id="KW-0472">Membrane</keyword>
<accession>S7PBT5</accession>
<gene>
    <name evidence="7" type="ORF">D623_10013673</name>
</gene>
<evidence type="ECO:0000313" key="8">
    <source>
        <dbReference type="Proteomes" id="UP000052978"/>
    </source>
</evidence>
<organism evidence="7 8">
    <name type="scientific">Myotis brandtii</name>
    <name type="common">Brandt's bat</name>
    <dbReference type="NCBI Taxonomy" id="109478"/>
    <lineage>
        <taxon>Eukaryota</taxon>
        <taxon>Metazoa</taxon>
        <taxon>Chordata</taxon>
        <taxon>Craniata</taxon>
        <taxon>Vertebrata</taxon>
        <taxon>Euteleostomi</taxon>
        <taxon>Mammalia</taxon>
        <taxon>Eutheria</taxon>
        <taxon>Laurasiatheria</taxon>
        <taxon>Chiroptera</taxon>
        <taxon>Yangochiroptera</taxon>
        <taxon>Vespertilionidae</taxon>
        <taxon>Myotis</taxon>
    </lineage>
</organism>
<dbReference type="PANTHER" id="PTHR12546:SF34">
    <property type="entry name" value="FER-1-LIKE PROTEIN 5"/>
    <property type="match status" value="1"/>
</dbReference>
<dbReference type="PANTHER" id="PTHR12546">
    <property type="entry name" value="FER-1-LIKE"/>
    <property type="match status" value="1"/>
</dbReference>
<dbReference type="InterPro" id="IPR035892">
    <property type="entry name" value="C2_domain_sf"/>
</dbReference>
<name>S7PBT5_MYOBR</name>
<dbReference type="InterPro" id="IPR037721">
    <property type="entry name" value="Ferlin"/>
</dbReference>
<comment type="subcellular location">
    <subcellularLocation>
        <location evidence="1">Membrane</location>
        <topology evidence="1">Single-pass membrane protein</topology>
    </subcellularLocation>
</comment>
<dbReference type="InterPro" id="IPR000008">
    <property type="entry name" value="C2_dom"/>
</dbReference>
<dbReference type="SUPFAM" id="SSF49562">
    <property type="entry name" value="C2 domain (Calcium/lipid-binding domain, CaLB)"/>
    <property type="match status" value="1"/>
</dbReference>
<dbReference type="PROSITE" id="PS50004">
    <property type="entry name" value="C2"/>
    <property type="match status" value="1"/>
</dbReference>